<dbReference type="Proteomes" id="UP000192247">
    <property type="component" value="Unassembled WGS sequence"/>
</dbReference>
<evidence type="ECO:0000313" key="3">
    <source>
        <dbReference type="Proteomes" id="UP000192247"/>
    </source>
</evidence>
<gene>
    <name evidence="2" type="ORF">BIW11_09639</name>
</gene>
<organism evidence="2 3">
    <name type="scientific">Tropilaelaps mercedesae</name>
    <dbReference type="NCBI Taxonomy" id="418985"/>
    <lineage>
        <taxon>Eukaryota</taxon>
        <taxon>Metazoa</taxon>
        <taxon>Ecdysozoa</taxon>
        <taxon>Arthropoda</taxon>
        <taxon>Chelicerata</taxon>
        <taxon>Arachnida</taxon>
        <taxon>Acari</taxon>
        <taxon>Parasitiformes</taxon>
        <taxon>Mesostigmata</taxon>
        <taxon>Gamasina</taxon>
        <taxon>Dermanyssoidea</taxon>
        <taxon>Laelapidae</taxon>
        <taxon>Tropilaelaps</taxon>
    </lineage>
</organism>
<keyword evidence="1" id="KW-0547">Nucleotide-binding</keyword>
<dbReference type="GO" id="GO:0000166">
    <property type="term" value="F:nucleotide binding"/>
    <property type="evidence" value="ECO:0007669"/>
    <property type="project" value="UniProtKB-KW"/>
</dbReference>
<sequence>MASLQGLILARAMSQSARLSVPKKPVHHPLKPRAPVVIPIETIHLLEKLSLVRFGEVEAVRRVEEAATFAQAIFDVDTTGVQPLYTVLEDRGVELRDDIAEGWNPSLVLNNTSVMEEGYIVAPPGNIPLEKIENLKE</sequence>
<comment type="caution">
    <text evidence="2">The sequence shown here is derived from an EMBL/GenBank/DDBJ whole genome shotgun (WGS) entry which is preliminary data.</text>
</comment>
<dbReference type="FunCoup" id="A0A1V9XJC7">
    <property type="interactions" value="888"/>
</dbReference>
<proteinExistence type="predicted"/>
<keyword evidence="3" id="KW-1185">Reference proteome</keyword>
<dbReference type="Pfam" id="PF02686">
    <property type="entry name" value="GatC"/>
    <property type="match status" value="1"/>
</dbReference>
<evidence type="ECO:0000256" key="1">
    <source>
        <dbReference type="ARBA" id="ARBA00022741"/>
    </source>
</evidence>
<dbReference type="PANTHER" id="PTHR15004">
    <property type="entry name" value="GLUTAMYL-TRNA(GLN) AMIDOTRANSFERASE SUBUNIT C, MITOCHONDRIAL"/>
    <property type="match status" value="1"/>
</dbReference>
<dbReference type="GO" id="GO:0016740">
    <property type="term" value="F:transferase activity"/>
    <property type="evidence" value="ECO:0007669"/>
    <property type="project" value="UniProtKB-KW"/>
</dbReference>
<evidence type="ECO:0000313" key="2">
    <source>
        <dbReference type="EMBL" id="OQR73589.1"/>
    </source>
</evidence>
<dbReference type="OrthoDB" id="5394539at2759"/>
<dbReference type="InterPro" id="IPR003837">
    <property type="entry name" value="GatC"/>
</dbReference>
<dbReference type="PANTHER" id="PTHR15004:SF0">
    <property type="entry name" value="GLUTAMYL-TRNA(GLN) AMIDOTRANSFERASE SUBUNIT C, MITOCHONDRIAL"/>
    <property type="match status" value="1"/>
</dbReference>
<protein>
    <submittedName>
        <fullName evidence="2">Glutamyl-tRNA(Gln) amidotransferase subunit C</fullName>
    </submittedName>
</protein>
<accession>A0A1V9XJC7</accession>
<name>A0A1V9XJC7_9ACAR</name>
<dbReference type="GO" id="GO:0032543">
    <property type="term" value="P:mitochondrial translation"/>
    <property type="evidence" value="ECO:0007669"/>
    <property type="project" value="TreeGrafter"/>
</dbReference>
<dbReference type="GO" id="GO:0070681">
    <property type="term" value="P:glutaminyl-tRNAGln biosynthesis via transamidation"/>
    <property type="evidence" value="ECO:0007669"/>
    <property type="project" value="TreeGrafter"/>
</dbReference>
<dbReference type="InParanoid" id="A0A1V9XJC7"/>
<reference evidence="2 3" key="1">
    <citation type="journal article" date="2017" name="Gigascience">
        <title>Draft genome of the honey bee ectoparasitic mite, Tropilaelaps mercedesae, is shaped by the parasitic life history.</title>
        <authorList>
            <person name="Dong X."/>
            <person name="Armstrong S.D."/>
            <person name="Xia D."/>
            <person name="Makepeace B.L."/>
            <person name="Darby A.C."/>
            <person name="Kadowaki T."/>
        </authorList>
    </citation>
    <scope>NUCLEOTIDE SEQUENCE [LARGE SCALE GENOMIC DNA]</scope>
    <source>
        <strain evidence="2">Wuxi-XJTLU</strain>
    </source>
</reference>
<dbReference type="STRING" id="418985.A0A1V9XJC7"/>
<keyword evidence="2" id="KW-0808">Transferase</keyword>
<dbReference type="GO" id="GO:0005739">
    <property type="term" value="C:mitochondrion"/>
    <property type="evidence" value="ECO:0007669"/>
    <property type="project" value="TreeGrafter"/>
</dbReference>
<dbReference type="EMBL" id="MNPL01009683">
    <property type="protein sequence ID" value="OQR73589.1"/>
    <property type="molecule type" value="Genomic_DNA"/>
</dbReference>
<dbReference type="SUPFAM" id="SSF141000">
    <property type="entry name" value="Glu-tRNAGln amidotransferase C subunit"/>
    <property type="match status" value="1"/>
</dbReference>
<dbReference type="AlphaFoldDB" id="A0A1V9XJC7"/>
<dbReference type="GO" id="GO:0006450">
    <property type="term" value="P:regulation of translational fidelity"/>
    <property type="evidence" value="ECO:0007669"/>
    <property type="project" value="InterPro"/>
</dbReference>
<dbReference type="InterPro" id="IPR036113">
    <property type="entry name" value="Asp/Glu-ADT_sf_sub_c"/>
</dbReference>
<dbReference type="GO" id="GO:0030956">
    <property type="term" value="C:glutamyl-tRNA(Gln) amidotransferase complex"/>
    <property type="evidence" value="ECO:0007669"/>
    <property type="project" value="TreeGrafter"/>
</dbReference>